<feature type="transmembrane region" description="Helical" evidence="1">
    <location>
        <begin position="6"/>
        <end position="30"/>
    </location>
</feature>
<reference evidence="3 4" key="1">
    <citation type="submission" date="2013-11" db="EMBL/GenBank/DDBJ databases">
        <title>Complete genome sequence of Clostridum sp. M2/40.</title>
        <authorList>
            <person name="Wibberg D."/>
            <person name="Puehler A."/>
            <person name="Schlueter A."/>
        </authorList>
    </citation>
    <scope>NUCLEOTIDE SEQUENCE [LARGE SCALE GENOMIC DNA]</scope>
    <source>
        <strain evidence="4">M2/40</strain>
    </source>
</reference>
<keyword evidence="1" id="KW-0812">Transmembrane</keyword>
<dbReference type="GO" id="GO:0006508">
    <property type="term" value="P:proteolysis"/>
    <property type="evidence" value="ECO:0007669"/>
    <property type="project" value="UniProtKB-KW"/>
</dbReference>
<dbReference type="HOGENOM" id="CLU_058783_0_0_9"/>
<keyword evidence="3" id="KW-0378">Hydrolase</keyword>
<dbReference type="RefSeq" id="WP_051483666.1">
    <property type="nucleotide sequence ID" value="NZ_HG917868.1"/>
</dbReference>
<dbReference type="AlphaFoldDB" id="W6RTJ7"/>
<dbReference type="PANTHER" id="PTHR33490">
    <property type="entry name" value="BLR5614 PROTEIN-RELATED"/>
    <property type="match status" value="1"/>
</dbReference>
<dbReference type="PATRIC" id="fig|1216932.3.peg.742"/>
<evidence type="ECO:0000313" key="4">
    <source>
        <dbReference type="Proteomes" id="UP000019426"/>
    </source>
</evidence>
<dbReference type="GO" id="GO:0008233">
    <property type="term" value="F:peptidase activity"/>
    <property type="evidence" value="ECO:0007669"/>
    <property type="project" value="UniProtKB-KW"/>
</dbReference>
<dbReference type="Gene3D" id="3.10.620.30">
    <property type="match status" value="1"/>
</dbReference>
<proteinExistence type="predicted"/>
<dbReference type="SMART" id="SM00460">
    <property type="entry name" value="TGc"/>
    <property type="match status" value="1"/>
</dbReference>
<dbReference type="Proteomes" id="UP000019426">
    <property type="component" value="Chromosome M2/40_rep1"/>
</dbReference>
<evidence type="ECO:0000313" key="3">
    <source>
        <dbReference type="EMBL" id="CDM67921.1"/>
    </source>
</evidence>
<sequence length="380" mass="43482">MRNINLIDLLIIVIFMYSIIKGIVVGYSSYNLKRNIISFENTIIFFLSLVITIILGKKFIMPNYMEIVNQISSKLNNDIGSIIRNVPKITIIFLYVVVSIFIINIFIVFMRFINNRLIFNVIDGANTEIRKKNRSIRFFLGMIFTVPKSIIITIIAVFLISISGVLVPNNKILQLVDDSIIYNKINTKVVSPVSTSYVFKYIPTILDNSFKVIGNDSNVGDITLYNGVTIEDGIKSNNDIDEFAVELTKNMKSDRDKVEKLYMWISSNIKYDYEKAGNIMEENYVNDSGAITAFNSKKGVCFDYSCLLVSFCRAIDIKSRIVTGQGFTGTQWAPHAWNEVYLEDEDKWINVDTTFAVSGYYFDSYNFDKDHIKESVIGQW</sequence>
<accession>W6RTJ7</accession>
<feature type="transmembrane region" description="Helical" evidence="1">
    <location>
        <begin position="138"/>
        <end position="167"/>
    </location>
</feature>
<keyword evidence="3" id="KW-0645">Protease</keyword>
<organism evidence="3 4">
    <name type="scientific">Clostridium bornimense</name>
    <dbReference type="NCBI Taxonomy" id="1216932"/>
    <lineage>
        <taxon>Bacteria</taxon>
        <taxon>Bacillati</taxon>
        <taxon>Bacillota</taxon>
        <taxon>Clostridia</taxon>
        <taxon>Eubacteriales</taxon>
        <taxon>Clostridiaceae</taxon>
        <taxon>Clostridium</taxon>
    </lineage>
</organism>
<keyword evidence="4" id="KW-1185">Reference proteome</keyword>
<evidence type="ECO:0000259" key="2">
    <source>
        <dbReference type="SMART" id="SM00460"/>
    </source>
</evidence>
<dbReference type="PANTHER" id="PTHR33490:SF3">
    <property type="entry name" value="CONSERVED INTEGRAL MEMBRANE PROTEIN"/>
    <property type="match status" value="1"/>
</dbReference>
<dbReference type="InterPro" id="IPR038765">
    <property type="entry name" value="Papain-like_cys_pep_sf"/>
</dbReference>
<dbReference type="eggNOG" id="COG1305">
    <property type="taxonomic scope" value="Bacteria"/>
</dbReference>
<dbReference type="Pfam" id="PF01841">
    <property type="entry name" value="Transglut_core"/>
    <property type="match status" value="1"/>
</dbReference>
<feature type="domain" description="Transglutaminase-like" evidence="2">
    <location>
        <begin position="293"/>
        <end position="355"/>
    </location>
</feature>
<dbReference type="InterPro" id="IPR002931">
    <property type="entry name" value="Transglutaminase-like"/>
</dbReference>
<dbReference type="STRING" id="1216932.CM240_0756"/>
<dbReference type="OrthoDB" id="1817605at2"/>
<gene>
    <name evidence="3" type="ORF">CM240_0756</name>
</gene>
<feature type="transmembrane region" description="Helical" evidence="1">
    <location>
        <begin position="89"/>
        <end position="109"/>
    </location>
</feature>
<name>W6RTJ7_9CLOT</name>
<keyword evidence="1" id="KW-0472">Membrane</keyword>
<keyword evidence="1" id="KW-1133">Transmembrane helix</keyword>
<feature type="transmembrane region" description="Helical" evidence="1">
    <location>
        <begin position="42"/>
        <end position="60"/>
    </location>
</feature>
<dbReference type="SUPFAM" id="SSF54001">
    <property type="entry name" value="Cysteine proteinases"/>
    <property type="match status" value="1"/>
</dbReference>
<evidence type="ECO:0000256" key="1">
    <source>
        <dbReference type="SAM" id="Phobius"/>
    </source>
</evidence>
<dbReference type="EMBL" id="HG917868">
    <property type="protein sequence ID" value="CDM67921.1"/>
    <property type="molecule type" value="Genomic_DNA"/>
</dbReference>
<protein>
    <submittedName>
        <fullName evidence="3">Transglutaminase-like enzyme, putative cysteine protease</fullName>
    </submittedName>
</protein>
<dbReference type="KEGG" id="clt:CM240_0756"/>